<dbReference type="InterPro" id="IPR025205">
    <property type="entry name" value="PilX/PilW_C"/>
</dbReference>
<name>A0A0F3KV55_9GAMM</name>
<reference evidence="3 4" key="1">
    <citation type="submission" date="2015-03" db="EMBL/GenBank/DDBJ databases">
        <title>Draft genome sequence of Luteibacter yeojuensis strain SU11.</title>
        <authorList>
            <person name="Sulaiman J."/>
            <person name="Priya K."/>
            <person name="Chan K.-G."/>
        </authorList>
    </citation>
    <scope>NUCLEOTIDE SEQUENCE [LARGE SCALE GENOMIC DNA]</scope>
    <source>
        <strain evidence="3 4">SU11</strain>
    </source>
</reference>
<organism evidence="3 4">
    <name type="scientific">Luteibacter yeojuensis</name>
    <dbReference type="NCBI Taxonomy" id="345309"/>
    <lineage>
        <taxon>Bacteria</taxon>
        <taxon>Pseudomonadati</taxon>
        <taxon>Pseudomonadota</taxon>
        <taxon>Gammaproteobacteria</taxon>
        <taxon>Lysobacterales</taxon>
        <taxon>Rhodanobacteraceae</taxon>
        <taxon>Luteibacter</taxon>
    </lineage>
</organism>
<dbReference type="AlphaFoldDB" id="A0A0F3KV55"/>
<keyword evidence="4" id="KW-1185">Reference proteome</keyword>
<sequence length="196" mass="20757">MKRERGAVLVIALVFLLLLTLVAITSSSRSLIQERLAGALRNAQQADWSAENALRGVEWRLFTGDASLGCYDSSNPATVSAKAKAFRAAQTWVTAGATEYKGTGVSLDYTATATDPNMGTASLAANPWFIVELLGQDRTPLSGTSTAKEASAGGSASTNRFYLYRVTARAVGGSPNTIRVIESTFVTPNRLTCTLS</sequence>
<evidence type="ECO:0008006" key="5">
    <source>
        <dbReference type="Google" id="ProtNLM"/>
    </source>
</evidence>
<feature type="domain" description="Type 4 fimbrial biogenesis protein PilX N-terminal" evidence="2">
    <location>
        <begin position="5"/>
        <end position="46"/>
    </location>
</feature>
<evidence type="ECO:0000313" key="4">
    <source>
        <dbReference type="Proteomes" id="UP000033651"/>
    </source>
</evidence>
<dbReference type="Pfam" id="PF13681">
    <property type="entry name" value="PilX"/>
    <property type="match status" value="1"/>
</dbReference>
<dbReference type="PATRIC" id="fig|345309.4.peg.1199"/>
<dbReference type="OrthoDB" id="5951427at2"/>
<dbReference type="EMBL" id="JZRB01000018">
    <property type="protein sequence ID" value="KJV34852.1"/>
    <property type="molecule type" value="Genomic_DNA"/>
</dbReference>
<gene>
    <name evidence="3" type="ORF">VI08_09795</name>
</gene>
<dbReference type="InterPro" id="IPR025746">
    <property type="entry name" value="PilX_N_dom"/>
</dbReference>
<dbReference type="Pfam" id="PF14341">
    <property type="entry name" value="PilX_N"/>
    <property type="match status" value="1"/>
</dbReference>
<protein>
    <recommendedName>
        <fullName evidence="5">Type IV pilus assembly protein PilX</fullName>
    </recommendedName>
</protein>
<dbReference type="Proteomes" id="UP000033651">
    <property type="component" value="Unassembled WGS sequence"/>
</dbReference>
<accession>A0A0F3KV55</accession>
<comment type="caution">
    <text evidence="3">The sequence shown here is derived from an EMBL/GenBank/DDBJ whole genome shotgun (WGS) entry which is preliminary data.</text>
</comment>
<evidence type="ECO:0000313" key="3">
    <source>
        <dbReference type="EMBL" id="KJV34852.1"/>
    </source>
</evidence>
<proteinExistence type="predicted"/>
<evidence type="ECO:0000259" key="2">
    <source>
        <dbReference type="Pfam" id="PF14341"/>
    </source>
</evidence>
<dbReference type="RefSeq" id="WP_045829378.1">
    <property type="nucleotide sequence ID" value="NZ_JZRB01000018.1"/>
</dbReference>
<feature type="domain" description="PilX/PilW C-terminal" evidence="1">
    <location>
        <begin position="82"/>
        <end position="186"/>
    </location>
</feature>
<evidence type="ECO:0000259" key="1">
    <source>
        <dbReference type="Pfam" id="PF13681"/>
    </source>
</evidence>